<name>A0ACC2VVQ4_9TREE</name>
<evidence type="ECO:0000313" key="2">
    <source>
        <dbReference type="Proteomes" id="UP001227268"/>
    </source>
</evidence>
<dbReference type="Proteomes" id="UP001227268">
    <property type="component" value="Unassembled WGS sequence"/>
</dbReference>
<dbReference type="EMBL" id="JASBWT010000007">
    <property type="protein sequence ID" value="KAJ9103079.1"/>
    <property type="molecule type" value="Genomic_DNA"/>
</dbReference>
<proteinExistence type="predicted"/>
<keyword evidence="2" id="KW-1185">Reference proteome</keyword>
<protein>
    <submittedName>
        <fullName evidence="1">Uncharacterized protein</fullName>
    </submittedName>
</protein>
<accession>A0ACC2VVQ4</accession>
<organism evidence="1 2">
    <name type="scientific">Naganishia friedmannii</name>
    <dbReference type="NCBI Taxonomy" id="89922"/>
    <lineage>
        <taxon>Eukaryota</taxon>
        <taxon>Fungi</taxon>
        <taxon>Dikarya</taxon>
        <taxon>Basidiomycota</taxon>
        <taxon>Agaricomycotina</taxon>
        <taxon>Tremellomycetes</taxon>
        <taxon>Filobasidiales</taxon>
        <taxon>Filobasidiaceae</taxon>
        <taxon>Naganishia</taxon>
    </lineage>
</organism>
<comment type="caution">
    <text evidence="1">The sequence shown here is derived from an EMBL/GenBank/DDBJ whole genome shotgun (WGS) entry which is preliminary data.</text>
</comment>
<sequence>MNQPSIFTTWKEAYQWRDLIEVAFPAGAAAKEAFRTPSLVKDLFELGRSEGQHEIILVGIRSTISAEYNDRTSLFNWKHFRSLEDWASRLFDPKANGGDIGIAIPEQDASAVDDATLSREPYFDRLRIAEANHNYAGGLSPSALGPPSGTISSHARTISSLAETVRKPNPSLGPTLGEVIAALSTSINADSASGTDNTSHVKPPTGSGRWSFRNILRRNKGEKPNDPSAHTGSTHGSKGTGAESA</sequence>
<gene>
    <name evidence="1" type="ORF">QFC21_002501</name>
</gene>
<evidence type="ECO:0000313" key="1">
    <source>
        <dbReference type="EMBL" id="KAJ9103079.1"/>
    </source>
</evidence>
<reference evidence="1" key="1">
    <citation type="submission" date="2023-04" db="EMBL/GenBank/DDBJ databases">
        <title>Draft Genome sequencing of Naganishia species isolated from polar environments using Oxford Nanopore Technology.</title>
        <authorList>
            <person name="Leo P."/>
            <person name="Venkateswaran K."/>
        </authorList>
    </citation>
    <scope>NUCLEOTIDE SEQUENCE</scope>
    <source>
        <strain evidence="1">MNA-CCFEE 5423</strain>
    </source>
</reference>